<feature type="binding site" evidence="16">
    <location>
        <position position="301"/>
    </location>
    <ligand>
        <name>[3Fe-4S] cluster</name>
        <dbReference type="ChEBI" id="CHEBI:21137"/>
    </ligand>
</feature>
<dbReference type="GO" id="GO:0008901">
    <property type="term" value="F:ferredoxin hydrogenase activity"/>
    <property type="evidence" value="ECO:0007669"/>
    <property type="project" value="InterPro"/>
</dbReference>
<evidence type="ECO:0000256" key="13">
    <source>
        <dbReference type="ARBA" id="ARBA00023014"/>
    </source>
</evidence>
<feature type="binding site" evidence="16">
    <location>
        <position position="242"/>
    </location>
    <ligand>
        <name>[4Fe-4S] cluster</name>
        <dbReference type="ChEBI" id="CHEBI:49883"/>
        <label>2</label>
    </ligand>
</feature>
<dbReference type="Gene3D" id="3.40.50.700">
    <property type="entry name" value="NADH:ubiquinone oxidoreductase-like, 20kDa subunit"/>
    <property type="match status" value="1"/>
</dbReference>
<dbReference type="InterPro" id="IPR053622">
    <property type="entry name" value="NiFe/NiFeSe_hyd_small_subunit"/>
</dbReference>
<feature type="binding site" evidence="16">
    <location>
        <position position="193"/>
    </location>
    <ligand>
        <name>[4Fe-4S] cluster</name>
        <dbReference type="ChEBI" id="CHEBI:49883"/>
        <label>1</label>
    </ligand>
</feature>
<evidence type="ECO:0000256" key="11">
    <source>
        <dbReference type="ARBA" id="ARBA00023002"/>
    </source>
</evidence>
<dbReference type="EC" id="1.12.2.1" evidence="6"/>
<dbReference type="InterPro" id="IPR027394">
    <property type="entry name" value="Cytochrome-c3_hydrogenase_C"/>
</dbReference>
<dbReference type="NCBIfam" id="TIGR01409">
    <property type="entry name" value="TAT_signal_seq"/>
    <property type="match status" value="1"/>
</dbReference>
<keyword evidence="12 16" id="KW-0408">Iron</keyword>
<dbReference type="PANTHER" id="PTHR30013">
    <property type="entry name" value="NIFE / NIFESE HYDROGENASE SMALL SUBUNIT FAMILY MEMBER"/>
    <property type="match status" value="1"/>
</dbReference>
<name>A0A1K1LHD4_9BACT</name>
<comment type="cofactor">
    <cofactor evidence="2">
        <name>[4Fe-4S] cluster</name>
        <dbReference type="ChEBI" id="CHEBI:49883"/>
    </cofactor>
</comment>
<evidence type="ECO:0000256" key="8">
    <source>
        <dbReference type="ARBA" id="ARBA00022723"/>
    </source>
</evidence>
<feature type="binding site" evidence="16">
    <location>
        <position position="55"/>
    </location>
    <ligand>
        <name>[4Fe-4S] cluster</name>
        <dbReference type="ChEBI" id="CHEBI:49883"/>
        <label>1</label>
    </ligand>
</feature>
<evidence type="ECO:0000256" key="10">
    <source>
        <dbReference type="ARBA" id="ARBA00022764"/>
    </source>
</evidence>
<dbReference type="GO" id="GO:0009055">
    <property type="term" value="F:electron transfer activity"/>
    <property type="evidence" value="ECO:0007669"/>
    <property type="project" value="TreeGrafter"/>
</dbReference>
<comment type="subunit">
    <text evidence="5">Heterodimer of a large and a small subunit.</text>
</comment>
<dbReference type="Pfam" id="PF14720">
    <property type="entry name" value="NiFe_hyd_SSU_C"/>
    <property type="match status" value="1"/>
</dbReference>
<comment type="catalytic activity">
    <reaction evidence="15">
        <text>2 Fe(III)-[cytochrome c3] + H2 = 2 Fe(II)-[cytochrome c3] + 2 H(+)</text>
        <dbReference type="Rhea" id="RHEA:20625"/>
        <dbReference type="Rhea" id="RHEA-COMP:11576"/>
        <dbReference type="Rhea" id="RHEA-COMP:11577"/>
        <dbReference type="ChEBI" id="CHEBI:15378"/>
        <dbReference type="ChEBI" id="CHEBI:18276"/>
        <dbReference type="ChEBI" id="CHEBI:29033"/>
        <dbReference type="ChEBI" id="CHEBI:29034"/>
        <dbReference type="EC" id="1.12.2.1"/>
    </reaction>
</comment>
<evidence type="ECO:0000256" key="3">
    <source>
        <dbReference type="ARBA" id="ARBA00004418"/>
    </source>
</evidence>
<evidence type="ECO:0000313" key="20">
    <source>
        <dbReference type="Proteomes" id="UP000186323"/>
    </source>
</evidence>
<keyword evidence="7 16" id="KW-0004">4Fe-4S</keyword>
<dbReference type="GO" id="GO:0047806">
    <property type="term" value="F:cytochrome-c3 hydrogenase activity"/>
    <property type="evidence" value="ECO:0007669"/>
    <property type="project" value="UniProtKB-EC"/>
</dbReference>
<dbReference type="NCBIfam" id="TIGR00391">
    <property type="entry name" value="hydA"/>
    <property type="match status" value="1"/>
</dbReference>
<dbReference type="GO" id="GO:0009375">
    <property type="term" value="C:ferredoxin hydrogenase complex"/>
    <property type="evidence" value="ECO:0007669"/>
    <property type="project" value="InterPro"/>
</dbReference>
<evidence type="ECO:0000256" key="12">
    <source>
        <dbReference type="ARBA" id="ARBA00023004"/>
    </source>
</evidence>
<evidence type="ECO:0000313" key="19">
    <source>
        <dbReference type="EMBL" id="SFV72854.1"/>
    </source>
</evidence>
<evidence type="ECO:0000259" key="17">
    <source>
        <dbReference type="Pfam" id="PF01058"/>
    </source>
</evidence>
<dbReference type="InterPro" id="IPR006311">
    <property type="entry name" value="TAT_signal"/>
</dbReference>
<feature type="binding site" evidence="16">
    <location>
        <position position="298"/>
    </location>
    <ligand>
        <name>[3Fe-4S] cluster</name>
        <dbReference type="ChEBI" id="CHEBI:21137"/>
    </ligand>
</feature>
<dbReference type="InterPro" id="IPR006137">
    <property type="entry name" value="NADH_UbQ_OxRdtase-like_20kDa"/>
</dbReference>
<dbReference type="GO" id="GO:0009061">
    <property type="term" value="P:anaerobic respiration"/>
    <property type="evidence" value="ECO:0007669"/>
    <property type="project" value="TreeGrafter"/>
</dbReference>
<dbReference type="SUPFAM" id="SSF56770">
    <property type="entry name" value="HydA/Nqo6-like"/>
    <property type="match status" value="1"/>
</dbReference>
<keyword evidence="9" id="KW-0732">Signal</keyword>
<dbReference type="AlphaFoldDB" id="A0A1K1LHD4"/>
<dbReference type="PROSITE" id="PS51318">
    <property type="entry name" value="TAT"/>
    <property type="match status" value="1"/>
</dbReference>
<protein>
    <recommendedName>
        <fullName evidence="6">cytochrome-c3 hydrogenase</fullName>
        <ecNumber evidence="6">1.12.2.1</ecNumber>
    </recommendedName>
</protein>
<dbReference type="GO" id="GO:0042597">
    <property type="term" value="C:periplasmic space"/>
    <property type="evidence" value="ECO:0007669"/>
    <property type="project" value="UniProtKB-SubCell"/>
</dbReference>
<keyword evidence="14 16" id="KW-0003">3Fe-4S</keyword>
<dbReference type="Gene3D" id="4.10.480.10">
    <property type="entry name" value="Cytochrome-c3 hydrogenase, C-terminal domain"/>
    <property type="match status" value="1"/>
</dbReference>
<comment type="subcellular location">
    <subcellularLocation>
        <location evidence="3">Periplasm</location>
    </subcellularLocation>
</comment>
<dbReference type="GO" id="GO:0051538">
    <property type="term" value="F:3 iron, 4 sulfur cluster binding"/>
    <property type="evidence" value="ECO:0007669"/>
    <property type="project" value="UniProtKB-KW"/>
</dbReference>
<dbReference type="Pfam" id="PF01058">
    <property type="entry name" value="Oxidored_q6"/>
    <property type="match status" value="1"/>
</dbReference>
<feature type="binding site" evidence="16">
    <location>
        <position position="52"/>
    </location>
    <ligand>
        <name>[4Fe-4S] cluster</name>
        <dbReference type="ChEBI" id="CHEBI:49883"/>
        <label>1</label>
    </ligand>
</feature>
<dbReference type="RefSeq" id="WP_072333840.1">
    <property type="nucleotide sequence ID" value="NZ_CALJDE010000063.1"/>
</dbReference>
<evidence type="ECO:0000256" key="4">
    <source>
        <dbReference type="ARBA" id="ARBA00006605"/>
    </source>
</evidence>
<feature type="binding site" evidence="16">
    <location>
        <position position="272"/>
    </location>
    <ligand>
        <name>[4Fe-4S] cluster</name>
        <dbReference type="ChEBI" id="CHEBI:49883"/>
        <label>2</label>
    </ligand>
</feature>
<feature type="domain" description="NADH:ubiquinone oxidoreductase-like 20kDa subunit" evidence="17">
    <location>
        <begin position="52"/>
        <end position="205"/>
    </location>
</feature>
<feature type="domain" description="Cytochrome-c3 hydrogenase C-terminal" evidence="18">
    <location>
        <begin position="237"/>
        <end position="314"/>
    </location>
</feature>
<evidence type="ECO:0000256" key="2">
    <source>
        <dbReference type="ARBA" id="ARBA00001966"/>
    </source>
</evidence>
<dbReference type="PRINTS" id="PR00614">
    <property type="entry name" value="NIHGNASESMLL"/>
</dbReference>
<dbReference type="EMBL" id="LT630450">
    <property type="protein sequence ID" value="SFV72854.1"/>
    <property type="molecule type" value="Genomic_DNA"/>
</dbReference>
<evidence type="ECO:0000256" key="15">
    <source>
        <dbReference type="ARBA" id="ARBA00029307"/>
    </source>
</evidence>
<feature type="binding site" evidence="16">
    <location>
        <position position="266"/>
    </location>
    <ligand>
        <name>[4Fe-4S] cluster</name>
        <dbReference type="ChEBI" id="CHEBI:49883"/>
        <label>2</label>
    </ligand>
</feature>
<evidence type="ECO:0000259" key="18">
    <source>
        <dbReference type="Pfam" id="PF14720"/>
    </source>
</evidence>
<dbReference type="PANTHER" id="PTHR30013:SF7">
    <property type="entry name" value="HYDROGENASE-2 SMALL CHAIN"/>
    <property type="match status" value="1"/>
</dbReference>
<feature type="binding site" evidence="16">
    <location>
        <position position="245"/>
    </location>
    <ligand>
        <name>[4Fe-4S] cluster</name>
        <dbReference type="ChEBI" id="CHEBI:49883"/>
        <label>2</label>
    </ligand>
</feature>
<dbReference type="InterPro" id="IPR037024">
    <property type="entry name" value="NiFe_Hase_small_N_sf"/>
</dbReference>
<gene>
    <name evidence="19" type="ORF">DESPIGER_0991</name>
</gene>
<comment type="similarity">
    <text evidence="4">Belongs to the [NiFe]/[NiFeSe] hydrogenase small subunit family.</text>
</comment>
<dbReference type="NCBIfam" id="NF045520">
    <property type="entry name" value="H2_NiFeSe_small"/>
    <property type="match status" value="1"/>
</dbReference>
<evidence type="ECO:0000256" key="6">
    <source>
        <dbReference type="ARBA" id="ARBA00012159"/>
    </source>
</evidence>
<feature type="binding site" evidence="16">
    <location>
        <position position="155"/>
    </location>
    <ligand>
        <name>[4Fe-4S] cluster</name>
        <dbReference type="ChEBI" id="CHEBI:49883"/>
        <label>1</label>
    </ligand>
</feature>
<evidence type="ECO:0000256" key="9">
    <source>
        <dbReference type="ARBA" id="ARBA00022729"/>
    </source>
</evidence>
<keyword evidence="11" id="KW-0560">Oxidoreductase</keyword>
<keyword evidence="13 16" id="KW-0411">Iron-sulfur</keyword>
<evidence type="ECO:0000256" key="7">
    <source>
        <dbReference type="ARBA" id="ARBA00022485"/>
    </source>
</evidence>
<dbReference type="GO" id="GO:0046872">
    <property type="term" value="F:metal ion binding"/>
    <property type="evidence" value="ECO:0007669"/>
    <property type="project" value="UniProtKB-KW"/>
</dbReference>
<dbReference type="GO" id="GO:0016020">
    <property type="term" value="C:membrane"/>
    <property type="evidence" value="ECO:0007669"/>
    <property type="project" value="TreeGrafter"/>
</dbReference>
<dbReference type="OrthoDB" id="9766729at2"/>
<dbReference type="InterPro" id="IPR001821">
    <property type="entry name" value="NiFe_hydrogenase_ssu"/>
</dbReference>
<organism evidence="19 20">
    <name type="scientific">Desulfovibrio piger</name>
    <dbReference type="NCBI Taxonomy" id="901"/>
    <lineage>
        <taxon>Bacteria</taxon>
        <taxon>Pseudomonadati</taxon>
        <taxon>Thermodesulfobacteriota</taxon>
        <taxon>Desulfovibrionia</taxon>
        <taxon>Desulfovibrionales</taxon>
        <taxon>Desulfovibrionaceae</taxon>
        <taxon>Desulfovibrio</taxon>
    </lineage>
</organism>
<reference evidence="20" key="1">
    <citation type="submission" date="2016-10" db="EMBL/GenBank/DDBJ databases">
        <authorList>
            <person name="Wegmann U."/>
        </authorList>
    </citation>
    <scope>NUCLEOTIDE SEQUENCE [LARGE SCALE GENOMIC DNA]</scope>
</reference>
<dbReference type="InterPro" id="IPR037148">
    <property type="entry name" value="NiFe-Hase_small_C_sf"/>
</dbReference>
<evidence type="ECO:0000256" key="14">
    <source>
        <dbReference type="ARBA" id="ARBA00023291"/>
    </source>
</evidence>
<keyword evidence="20" id="KW-1185">Reference proteome</keyword>
<dbReference type="PIRSF" id="PIRSF000310">
    <property type="entry name" value="NiFe_hyd_ssu"/>
    <property type="match status" value="1"/>
</dbReference>
<dbReference type="Proteomes" id="UP000186323">
    <property type="component" value="Chromosome I"/>
</dbReference>
<dbReference type="GO" id="GO:0051539">
    <property type="term" value="F:4 iron, 4 sulfur cluster binding"/>
    <property type="evidence" value="ECO:0007669"/>
    <property type="project" value="UniProtKB-KW"/>
</dbReference>
<dbReference type="KEGG" id="dpg:DESPIGER_0991"/>
<dbReference type="GO" id="GO:0044569">
    <property type="term" value="C:[Ni-Fe] hydrogenase complex"/>
    <property type="evidence" value="ECO:0007669"/>
    <property type="project" value="TreeGrafter"/>
</dbReference>
<accession>A0A1K1LHD4</accession>
<dbReference type="InterPro" id="IPR019546">
    <property type="entry name" value="TAT_signal_bac_arc"/>
</dbReference>
<evidence type="ECO:0000256" key="16">
    <source>
        <dbReference type="PIRSR" id="PIRSR000310-1"/>
    </source>
</evidence>
<evidence type="ECO:0000256" key="1">
    <source>
        <dbReference type="ARBA" id="ARBA00001927"/>
    </source>
</evidence>
<evidence type="ECO:0000256" key="5">
    <source>
        <dbReference type="ARBA" id="ARBA00011771"/>
    </source>
</evidence>
<keyword evidence="8 16" id="KW-0479">Metal-binding</keyword>
<keyword evidence="10" id="KW-0574">Periplasm</keyword>
<proteinExistence type="inferred from homology"/>
<comment type="cofactor">
    <cofactor evidence="1">
        <name>[3Fe-4S] cluster</name>
        <dbReference type="ChEBI" id="CHEBI:21137"/>
    </cofactor>
</comment>
<sequence length="316" mass="33579">MSLNRRDFVKLCTGTVAGFGVAQMFHPAVREALAGTLTGERPPVIWLQGQGCTGCSVSLLNNVNPSIADVLLKIISLEYHPTVMGGEGHDAYTHMMNIAKNFKGKFFLAIEGSIPLAKDGRYCVVAEEGHTEITMADLVKKLAPDAAAVLALGTCAAYGGIPAAKGSVTEAVGTGALLKQAGIKTPVVNIPGCPPQPDWIVGTIALALQKIKEKGLEAGLAEVVSLLDSEGRPLPFYGRNVHENCPYLGKYDEGKFSATFTEKDGCRYDLGCKGPGAYCDSFERKWNGVNWCVANAICIGCTEPTFPDGQSPFYSN</sequence>